<name>A0ABM6JT45_SPOUR</name>
<evidence type="ECO:0000259" key="1">
    <source>
        <dbReference type="Pfam" id="PF09346"/>
    </source>
</evidence>
<feature type="domain" description="Knr4/Smi1-like" evidence="1">
    <location>
        <begin position="41"/>
        <end position="123"/>
    </location>
</feature>
<reference evidence="2 3" key="1">
    <citation type="submission" date="2016-04" db="EMBL/GenBank/DDBJ databases">
        <title>Comparative Genomics and Epigenetics of Sporosarcina ureae.</title>
        <authorList>
            <person name="Oliver A.S."/>
            <person name="Cooper K.K."/>
        </authorList>
    </citation>
    <scope>NUCLEOTIDE SEQUENCE [LARGE SCALE GENOMIC DNA]</scope>
    <source>
        <strain evidence="2 3">S204</strain>
    </source>
</reference>
<dbReference type="EMBL" id="CP015108">
    <property type="protein sequence ID" value="ARF13279.1"/>
    <property type="molecule type" value="Genomic_DNA"/>
</dbReference>
<keyword evidence="3" id="KW-1185">Reference proteome</keyword>
<dbReference type="InterPro" id="IPR018958">
    <property type="entry name" value="Knr4/Smi1-like_dom"/>
</dbReference>
<proteinExistence type="predicted"/>
<dbReference type="InterPro" id="IPR037883">
    <property type="entry name" value="Knr4/Smi1-like_sf"/>
</dbReference>
<evidence type="ECO:0000313" key="2">
    <source>
        <dbReference type="EMBL" id="ARF13279.1"/>
    </source>
</evidence>
<gene>
    <name evidence="2" type="ORF">SporoS204_03240</name>
</gene>
<sequence length="178" mass="20669">MHFITKSLDTLKNRLGTNGEILIYGEKGNYYEGICSFNLSAEDNEILYLEKENGIKLPEDYRMLLNYSNGIKLFQVVMDNINIGGGLELFSLNEIQENAGNVQHPYLPIGYLSENYLSINMECVKNNQPNYLYHCSFLEAIPLNLNLELFVDRYIISQGSNFWDWPIYTADNFYKFDE</sequence>
<dbReference type="Gene3D" id="3.40.1580.10">
    <property type="entry name" value="SMI1/KNR4-like"/>
    <property type="match status" value="1"/>
</dbReference>
<dbReference type="Pfam" id="PF09346">
    <property type="entry name" value="SMI1_KNR4"/>
    <property type="match status" value="1"/>
</dbReference>
<protein>
    <recommendedName>
        <fullName evidence="1">Knr4/Smi1-like domain-containing protein</fullName>
    </recommendedName>
</protein>
<accession>A0ABM6JT45</accession>
<dbReference type="RefSeq" id="WP_037561515.1">
    <property type="nucleotide sequence ID" value="NZ_CP015108.1"/>
</dbReference>
<organism evidence="2 3">
    <name type="scientific">Sporosarcina ureae</name>
    <dbReference type="NCBI Taxonomy" id="1571"/>
    <lineage>
        <taxon>Bacteria</taxon>
        <taxon>Bacillati</taxon>
        <taxon>Bacillota</taxon>
        <taxon>Bacilli</taxon>
        <taxon>Bacillales</taxon>
        <taxon>Caryophanaceae</taxon>
        <taxon>Sporosarcina</taxon>
    </lineage>
</organism>
<dbReference type="Proteomes" id="UP000192486">
    <property type="component" value="Chromosome"/>
</dbReference>
<dbReference type="SUPFAM" id="SSF160631">
    <property type="entry name" value="SMI1/KNR4-like"/>
    <property type="match status" value="1"/>
</dbReference>
<evidence type="ECO:0000313" key="3">
    <source>
        <dbReference type="Proteomes" id="UP000192486"/>
    </source>
</evidence>